<dbReference type="RefSeq" id="WP_220229905.1">
    <property type="nucleotide sequence ID" value="NZ_JAICBX010000003.1"/>
</dbReference>
<reference evidence="1" key="1">
    <citation type="submission" date="2021-08" db="EMBL/GenBank/DDBJ databases">
        <title>Hoeflea bacterium WL0058 sp. nov., isolated from the sediment.</title>
        <authorList>
            <person name="Wang L."/>
            <person name="Zhang D."/>
        </authorList>
    </citation>
    <scope>NUCLEOTIDE SEQUENCE</scope>
    <source>
        <strain evidence="1">WL0058</strain>
    </source>
</reference>
<dbReference type="EMBL" id="JAICBX010000003">
    <property type="protein sequence ID" value="MBW8639202.1"/>
    <property type="molecule type" value="Genomic_DNA"/>
</dbReference>
<dbReference type="AlphaFoldDB" id="A0AAE3D2K3"/>
<comment type="caution">
    <text evidence="1">The sequence shown here is derived from an EMBL/GenBank/DDBJ whole genome shotgun (WGS) entry which is preliminary data.</text>
</comment>
<organism evidence="1 2">
    <name type="scientific">Flavimaribacter sediminis</name>
    <dbReference type="NCBI Taxonomy" id="2865987"/>
    <lineage>
        <taxon>Bacteria</taxon>
        <taxon>Pseudomonadati</taxon>
        <taxon>Pseudomonadota</taxon>
        <taxon>Alphaproteobacteria</taxon>
        <taxon>Hyphomicrobiales</taxon>
        <taxon>Rhizobiaceae</taxon>
        <taxon>Flavimaribacter</taxon>
    </lineage>
</organism>
<proteinExistence type="predicted"/>
<dbReference type="Proteomes" id="UP001196509">
    <property type="component" value="Unassembled WGS sequence"/>
</dbReference>
<keyword evidence="2" id="KW-1185">Reference proteome</keyword>
<dbReference type="InterPro" id="IPR021270">
    <property type="entry name" value="DUF2849"/>
</dbReference>
<dbReference type="Pfam" id="PF11011">
    <property type="entry name" value="DUF2849"/>
    <property type="match status" value="1"/>
</dbReference>
<name>A0AAE3D2K3_9HYPH</name>
<sequence length="103" mass="11217">MMKVLTANRLGDGIAVWLDANGRWLEQIDHALIARHDDAVAALEIAGKSAFNKNVVVDVALIDVEEIDGEIYPVRLRERIRAAGPTVRADLGKQAEFRPASAA</sequence>
<protein>
    <submittedName>
        <fullName evidence="1">DUF2849 domain-containing protein</fullName>
    </submittedName>
</protein>
<evidence type="ECO:0000313" key="1">
    <source>
        <dbReference type="EMBL" id="MBW8639202.1"/>
    </source>
</evidence>
<gene>
    <name evidence="1" type="ORF">K1W69_18550</name>
</gene>
<accession>A0AAE3D2K3</accession>
<evidence type="ECO:0000313" key="2">
    <source>
        <dbReference type="Proteomes" id="UP001196509"/>
    </source>
</evidence>